<gene>
    <name evidence="1" type="ORF">GN277_23995</name>
</gene>
<comment type="caution">
    <text evidence="1">The sequence shown here is derived from an EMBL/GenBank/DDBJ whole genome shotgun (WGS) entry which is preliminary data.</text>
</comment>
<dbReference type="Proteomes" id="UP000460412">
    <property type="component" value="Unassembled WGS sequence"/>
</dbReference>
<reference evidence="1 2" key="1">
    <citation type="submission" date="2019-12" db="EMBL/GenBank/DDBJ databases">
        <title>Sporaefaciens musculi gen. nov., sp. nov., a novel bacterium isolated from the caecum of an obese mouse.</title>
        <authorList>
            <person name="Rasmussen T.S."/>
            <person name="Streidl T."/>
            <person name="Hitch T.C.A."/>
            <person name="Wortmann E."/>
            <person name="Deptula P."/>
            <person name="Hansen M."/>
            <person name="Nielsen D.S."/>
            <person name="Clavel T."/>
            <person name="Vogensen F.K."/>
        </authorList>
    </citation>
    <scope>NUCLEOTIDE SEQUENCE [LARGE SCALE GENOMIC DNA]</scope>
    <source>
        <strain evidence="1 2">WCA-9-b2</strain>
    </source>
</reference>
<dbReference type="EMBL" id="WUQX01000001">
    <property type="protein sequence ID" value="MXP78301.1"/>
    <property type="molecule type" value="Genomic_DNA"/>
</dbReference>
<dbReference type="RefSeq" id="WP_159754757.1">
    <property type="nucleotide sequence ID" value="NZ_CATIFW010000107.1"/>
</dbReference>
<keyword evidence="2" id="KW-1185">Reference proteome</keyword>
<sequence>MKEQEEWVGNLEHDIYQEIVRVTQPFPVKEQRAIQRALAEIVTKAQDKAFMRGYEYAIEVLENGRAEK</sequence>
<evidence type="ECO:0000313" key="2">
    <source>
        <dbReference type="Proteomes" id="UP000460412"/>
    </source>
</evidence>
<protein>
    <submittedName>
        <fullName evidence="1">Uncharacterized protein</fullName>
    </submittedName>
</protein>
<evidence type="ECO:0000313" key="1">
    <source>
        <dbReference type="EMBL" id="MXP78301.1"/>
    </source>
</evidence>
<organism evidence="1 2">
    <name type="scientific">Sporofaciens musculi</name>
    <dbReference type="NCBI Taxonomy" id="2681861"/>
    <lineage>
        <taxon>Bacteria</taxon>
        <taxon>Bacillati</taxon>
        <taxon>Bacillota</taxon>
        <taxon>Clostridia</taxon>
        <taxon>Lachnospirales</taxon>
        <taxon>Lachnospiraceae</taxon>
        <taxon>Sporofaciens</taxon>
    </lineage>
</organism>
<dbReference type="AlphaFoldDB" id="A0A7X3MKV1"/>
<proteinExistence type="predicted"/>
<accession>A0A7X3MKV1</accession>
<name>A0A7X3MKV1_9FIRM</name>